<dbReference type="Gene3D" id="3.40.50.300">
    <property type="entry name" value="P-loop containing nucleotide triphosphate hydrolases"/>
    <property type="match status" value="2"/>
</dbReference>
<dbReference type="SUPFAM" id="SSF90123">
    <property type="entry name" value="ABC transporter transmembrane region"/>
    <property type="match status" value="1"/>
</dbReference>
<feature type="transmembrane region" description="Helical" evidence="5">
    <location>
        <begin position="170"/>
        <end position="192"/>
    </location>
</feature>
<protein>
    <submittedName>
        <fullName evidence="8">Putative ABC transport system ATP-binding protein</fullName>
    </submittedName>
</protein>
<dbReference type="InterPro" id="IPR027417">
    <property type="entry name" value="P-loop_NTPase"/>
</dbReference>
<dbReference type="PROSITE" id="PS50929">
    <property type="entry name" value="ABC_TM1F"/>
    <property type="match status" value="1"/>
</dbReference>
<evidence type="ECO:0000259" key="7">
    <source>
        <dbReference type="PROSITE" id="PS50929"/>
    </source>
</evidence>
<feature type="domain" description="ABC transporter" evidence="6">
    <location>
        <begin position="379"/>
        <end position="916"/>
    </location>
</feature>
<evidence type="ECO:0000256" key="3">
    <source>
        <dbReference type="ARBA" id="ARBA00022989"/>
    </source>
</evidence>
<evidence type="ECO:0000259" key="6">
    <source>
        <dbReference type="PROSITE" id="PS50893"/>
    </source>
</evidence>
<dbReference type="InterPro" id="IPR011527">
    <property type="entry name" value="ABC1_TM_dom"/>
</dbReference>
<reference evidence="8 9" key="1">
    <citation type="submission" date="2019-03" db="EMBL/GenBank/DDBJ databases">
        <title>Genomic Encyclopedia of Type Strains, Phase IV (KMG-IV): sequencing the most valuable type-strain genomes for metagenomic binning, comparative biology and taxonomic classification.</title>
        <authorList>
            <person name="Goeker M."/>
        </authorList>
    </citation>
    <scope>NUCLEOTIDE SEQUENCE [LARGE SCALE GENOMIC DNA]</scope>
    <source>
        <strain evidence="8 9">DSM 25287</strain>
    </source>
</reference>
<dbReference type="GO" id="GO:0005524">
    <property type="term" value="F:ATP binding"/>
    <property type="evidence" value="ECO:0007669"/>
    <property type="project" value="UniProtKB-KW"/>
</dbReference>
<feature type="transmembrane region" description="Helical" evidence="5">
    <location>
        <begin position="198"/>
        <end position="217"/>
    </location>
</feature>
<sequence length="916" mass="101526">MSAPASSPPTLLRYIWDHTRPQQIWVLLIVVASLPTYFMSFDLPKQIVNGPIQGRGFEQPGATEHFLRIAFDLPDWLGGGHVTVFDGFMLDRFGTLFALSGVFLLLVVINGLFKFYINTYKGQLGERMLRRMRFELIDRVLRFPHAHFKRVKSSEIASMVKDEVEPMGGFIGDAFVAPAFLCGQALTAMVFILAQNMWLGLIAAGIVVLQVFIIPRLRRRLIVLGKQRQLTARELAGRIGEIVDGIAAVHVNDTSNYERADVSARLGRIFDIRYEIYQRKFAVKFLNNFLAQLTPFLFYAVGGYFALQGRLDIGQLVAVISAYKDLPGPIKELIDWDQQRLDVEVKFTQVIEQFSVDDMLAPEQQAPLPEPAAPLAVPLRVSQLSVSDDAGTHLLERVTLDFYPGERVALVGSANSGGEVLAEVLVRLQRPGGGRVSLGDTPLDEFPEGVTGQRFAYAGPDAFLRQGSLRAALLYVLKHAPLRPAQDTSAEAVEARERMRAESLRTGNSPLDLQADWIDYAAAGIDGPGQLLGRIRQVLGVVDLLDDLLKLGLRGVLDPRRAPELAERVLELRREFHRRLEASGRAGLVEMFDPERYCRQATLAENLLFGEPVGDREFNLDTLSSNPYLRAVLAADGLDAALFEMGRAIAATSIELFKDLPPEHPFFARLSFMGAEEIPEFQALLARVQGQAYAAATEADRRLLIRLTFAYIEPRHRLGLLDEPIMERIVAARERLRRGLPAEYRDNIAFYEPDRYNVAASLQDNILLGRVSHSVPDATAKAQEMIRTLLEEFGVEDAVFDLGLDFDVGTGGKRLSAVQRQKLGVARALLKRPDFAIFNRPLSALDVNEQKAIVERVLQQAAGADGHPFAVIWVVGSAQLGTLFDRVVVFEAGTVVEQGAPAELLQAQGTFARLAA</sequence>
<comment type="subcellular location">
    <subcellularLocation>
        <location evidence="1">Cell membrane</location>
        <topology evidence="1">Multi-pass membrane protein</topology>
    </subcellularLocation>
</comment>
<keyword evidence="3 5" id="KW-1133">Transmembrane helix</keyword>
<dbReference type="InterPro" id="IPR039421">
    <property type="entry name" value="Type_1_exporter"/>
</dbReference>
<evidence type="ECO:0000256" key="2">
    <source>
        <dbReference type="ARBA" id="ARBA00022692"/>
    </source>
</evidence>
<evidence type="ECO:0000256" key="1">
    <source>
        <dbReference type="ARBA" id="ARBA00004651"/>
    </source>
</evidence>
<dbReference type="GO" id="GO:0005886">
    <property type="term" value="C:plasma membrane"/>
    <property type="evidence" value="ECO:0007669"/>
    <property type="project" value="UniProtKB-SubCell"/>
</dbReference>
<dbReference type="SUPFAM" id="SSF52540">
    <property type="entry name" value="P-loop containing nucleoside triphosphate hydrolases"/>
    <property type="match status" value="2"/>
</dbReference>
<keyword evidence="8" id="KW-0547">Nucleotide-binding</keyword>
<name>A0A4R2L4K2_9GAMM</name>
<dbReference type="GO" id="GO:0140359">
    <property type="term" value="F:ABC-type transporter activity"/>
    <property type="evidence" value="ECO:0007669"/>
    <property type="project" value="InterPro"/>
</dbReference>
<evidence type="ECO:0000313" key="9">
    <source>
        <dbReference type="Proteomes" id="UP000295765"/>
    </source>
</evidence>
<dbReference type="InterPro" id="IPR036640">
    <property type="entry name" value="ABC1_TM_sf"/>
</dbReference>
<feature type="transmembrane region" description="Helical" evidence="5">
    <location>
        <begin position="96"/>
        <end position="117"/>
    </location>
</feature>
<dbReference type="RefSeq" id="WP_132545375.1">
    <property type="nucleotide sequence ID" value="NZ_SLWY01000025.1"/>
</dbReference>
<dbReference type="InterPro" id="IPR003439">
    <property type="entry name" value="ABC_transporter-like_ATP-bd"/>
</dbReference>
<comment type="caution">
    <text evidence="8">The sequence shown here is derived from an EMBL/GenBank/DDBJ whole genome shotgun (WGS) entry which is preliminary data.</text>
</comment>
<dbReference type="AlphaFoldDB" id="A0A4R2L4K2"/>
<dbReference type="PROSITE" id="PS50893">
    <property type="entry name" value="ABC_TRANSPORTER_2"/>
    <property type="match status" value="1"/>
</dbReference>
<dbReference type="EMBL" id="SLWY01000025">
    <property type="protein sequence ID" value="TCO77538.1"/>
    <property type="molecule type" value="Genomic_DNA"/>
</dbReference>
<dbReference type="PANTHER" id="PTHR24221">
    <property type="entry name" value="ATP-BINDING CASSETTE SUB-FAMILY B"/>
    <property type="match status" value="1"/>
</dbReference>
<feature type="domain" description="ABC transmembrane type-1" evidence="7">
    <location>
        <begin position="99"/>
        <end position="322"/>
    </location>
</feature>
<dbReference type="Proteomes" id="UP000295765">
    <property type="component" value="Unassembled WGS sequence"/>
</dbReference>
<proteinExistence type="predicted"/>
<keyword evidence="8" id="KW-0067">ATP-binding</keyword>
<keyword evidence="2 5" id="KW-0812">Transmembrane</keyword>
<dbReference type="GO" id="GO:0016887">
    <property type="term" value="F:ATP hydrolysis activity"/>
    <property type="evidence" value="ECO:0007669"/>
    <property type="project" value="InterPro"/>
</dbReference>
<keyword evidence="4 5" id="KW-0472">Membrane</keyword>
<gene>
    <name evidence="8" type="ORF">EV699_12541</name>
</gene>
<dbReference type="Gene3D" id="1.20.1560.10">
    <property type="entry name" value="ABC transporter type 1, transmembrane domain"/>
    <property type="match status" value="1"/>
</dbReference>
<evidence type="ECO:0000256" key="5">
    <source>
        <dbReference type="SAM" id="Phobius"/>
    </source>
</evidence>
<dbReference type="Pfam" id="PF00664">
    <property type="entry name" value="ABC_membrane"/>
    <property type="match status" value="1"/>
</dbReference>
<feature type="transmembrane region" description="Helical" evidence="5">
    <location>
        <begin position="24"/>
        <end position="41"/>
    </location>
</feature>
<evidence type="ECO:0000256" key="4">
    <source>
        <dbReference type="ARBA" id="ARBA00023136"/>
    </source>
</evidence>
<feature type="transmembrane region" description="Helical" evidence="5">
    <location>
        <begin position="285"/>
        <end position="307"/>
    </location>
</feature>
<organism evidence="8 9">
    <name type="scientific">Plasticicumulans lactativorans</name>
    <dbReference type="NCBI Taxonomy" id="1133106"/>
    <lineage>
        <taxon>Bacteria</taxon>
        <taxon>Pseudomonadati</taxon>
        <taxon>Pseudomonadota</taxon>
        <taxon>Gammaproteobacteria</taxon>
        <taxon>Candidatus Competibacteraceae</taxon>
        <taxon>Plasticicumulans</taxon>
    </lineage>
</organism>
<dbReference type="PANTHER" id="PTHR24221:SF654">
    <property type="entry name" value="ATP-BINDING CASSETTE SUB-FAMILY B MEMBER 6"/>
    <property type="match status" value="1"/>
</dbReference>
<dbReference type="CDD" id="cd07346">
    <property type="entry name" value="ABC_6TM_exporters"/>
    <property type="match status" value="1"/>
</dbReference>
<keyword evidence="9" id="KW-1185">Reference proteome</keyword>
<dbReference type="OrthoDB" id="6082336at2"/>
<accession>A0A4R2L4K2</accession>
<evidence type="ECO:0000313" key="8">
    <source>
        <dbReference type="EMBL" id="TCO77538.1"/>
    </source>
</evidence>